<dbReference type="EMBL" id="MT227806">
    <property type="protein sequence ID" value="QNS39946.1"/>
    <property type="molecule type" value="Genomic_DNA"/>
</dbReference>
<dbReference type="Pfam" id="PF03161">
    <property type="entry name" value="LAGLIDADG_2"/>
    <property type="match status" value="1"/>
</dbReference>
<dbReference type="GO" id="GO:0004519">
    <property type="term" value="F:endonuclease activity"/>
    <property type="evidence" value="ECO:0007669"/>
    <property type="project" value="UniProtKB-KW"/>
</dbReference>
<sequence>MKNLNVKILKSLPENLHSILIGIMLGDGFIYRSSTTSNSRFEMSFGSNYKQFAEYIGELFKDFLNTPVKTILIKGKNKNYINYRLKTISLPVFNQYFEMFYIYNIEKNKNVKIIPKNISNLLNPVVLAYLIMTDGNFDKTRNRVRIYTNSYIKEDVERLAQAIRTKLGINAKVLHDRKDQWIITIGSKQLSLLREIVSPHFESSLLYRIGI</sequence>
<proteinExistence type="predicted"/>
<dbReference type="SUPFAM" id="SSF55608">
    <property type="entry name" value="Homing endonucleases"/>
    <property type="match status" value="1"/>
</dbReference>
<dbReference type="Gene3D" id="3.10.28.10">
    <property type="entry name" value="Homing endonucleases"/>
    <property type="match status" value="2"/>
</dbReference>
<keyword evidence="3" id="KW-0540">Nuclease</keyword>
<dbReference type="GeneID" id="59433102"/>
<evidence type="ECO:0000313" key="3">
    <source>
        <dbReference type="EMBL" id="QNS39946.1"/>
    </source>
</evidence>
<protein>
    <submittedName>
        <fullName evidence="3">LAGLIDADG endonuclease</fullName>
    </submittedName>
</protein>
<comment type="function">
    <text evidence="1">Mitochondrial DNA endonuclease involved in intron homing.</text>
</comment>
<dbReference type="InterPro" id="IPR004860">
    <property type="entry name" value="LAGLIDADG_dom"/>
</dbReference>
<evidence type="ECO:0000259" key="2">
    <source>
        <dbReference type="Pfam" id="PF03161"/>
    </source>
</evidence>
<reference evidence="3" key="1">
    <citation type="submission" date="2020-03" db="EMBL/GenBank/DDBJ databases">
        <authorList>
            <person name="Song T."/>
            <person name="Xu F."/>
        </authorList>
    </citation>
    <scope>NUCLEOTIDE SEQUENCE</scope>
    <source>
        <strain evidence="3">Zhehuang-1</strain>
    </source>
</reference>
<geneLocation type="mitochondrion" evidence="3"/>
<keyword evidence="3" id="KW-0496">Mitochondrion</keyword>
<dbReference type="InterPro" id="IPR027434">
    <property type="entry name" value="Homing_endonucl"/>
</dbReference>
<organism evidence="3">
    <name type="scientific">Sanghuangporus vaninii</name>
    <dbReference type="NCBI Taxonomy" id="175686"/>
    <lineage>
        <taxon>Eukaryota</taxon>
        <taxon>Fungi</taxon>
        <taxon>Dikarya</taxon>
        <taxon>Basidiomycota</taxon>
        <taxon>Agaricomycotina</taxon>
        <taxon>Agaricomycetes</taxon>
        <taxon>Hymenochaetales</taxon>
        <taxon>Hymenochaetaceae</taxon>
        <taxon>Sanghuangporus</taxon>
    </lineage>
</organism>
<name>A0A7H1DSI8_9AGAM</name>
<keyword evidence="3" id="KW-0255">Endonuclease</keyword>
<feature type="domain" description="Homing endonuclease LAGLIDADG" evidence="2">
    <location>
        <begin position="18"/>
        <end position="190"/>
    </location>
</feature>
<evidence type="ECO:0000256" key="1">
    <source>
        <dbReference type="ARBA" id="ARBA00002670"/>
    </source>
</evidence>
<accession>A0A7H1DSI8</accession>
<dbReference type="AlphaFoldDB" id="A0A7H1DSI8"/>
<dbReference type="RefSeq" id="YP_009936104.1">
    <property type="nucleotide sequence ID" value="NC_050862.1"/>
</dbReference>
<keyword evidence="3" id="KW-0378">Hydrolase</keyword>